<keyword evidence="6 9" id="KW-0479">Metal-binding</keyword>
<evidence type="ECO:0000256" key="6">
    <source>
        <dbReference type="ARBA" id="ARBA00022723"/>
    </source>
</evidence>
<keyword evidence="12" id="KW-1185">Reference proteome</keyword>
<dbReference type="GO" id="GO:0000166">
    <property type="term" value="F:nucleotide binding"/>
    <property type="evidence" value="ECO:0007669"/>
    <property type="project" value="UniProtKB-KW"/>
</dbReference>
<dbReference type="FunFam" id="3.40.1210.10:FF:000001">
    <property type="entry name" value="5'/3'-nucleotidase SurE"/>
    <property type="match status" value="1"/>
</dbReference>
<feature type="binding site" evidence="9">
    <location>
        <position position="92"/>
    </location>
    <ligand>
        <name>a divalent metal cation</name>
        <dbReference type="ChEBI" id="CHEBI:60240"/>
    </ligand>
</feature>
<dbReference type="Gene3D" id="3.40.1210.10">
    <property type="entry name" value="Survival protein SurE-like phosphatase/nucleotidase"/>
    <property type="match status" value="1"/>
</dbReference>
<dbReference type="Proteomes" id="UP000484885">
    <property type="component" value="Unassembled WGS sequence"/>
</dbReference>
<comment type="function">
    <text evidence="9">Nucleotidase that shows phosphatase activity on nucleoside 5'-monophosphates.</text>
</comment>
<reference evidence="11 12" key="1">
    <citation type="submission" date="2020-02" db="EMBL/GenBank/DDBJ databases">
        <authorList>
            <person name="Zhang X.-Y."/>
        </authorList>
    </citation>
    <scope>NUCLEOTIDE SEQUENCE [LARGE SCALE GENOMIC DNA]</scope>
    <source>
        <strain evidence="11 12">C33</strain>
    </source>
</reference>
<comment type="catalytic activity">
    <reaction evidence="1 9">
        <text>a ribonucleoside 5'-phosphate + H2O = a ribonucleoside + phosphate</text>
        <dbReference type="Rhea" id="RHEA:12484"/>
        <dbReference type="ChEBI" id="CHEBI:15377"/>
        <dbReference type="ChEBI" id="CHEBI:18254"/>
        <dbReference type="ChEBI" id="CHEBI:43474"/>
        <dbReference type="ChEBI" id="CHEBI:58043"/>
        <dbReference type="EC" id="3.1.3.5"/>
    </reaction>
</comment>
<proteinExistence type="inferred from homology"/>
<dbReference type="InterPro" id="IPR036523">
    <property type="entry name" value="SurE-like_sf"/>
</dbReference>
<evidence type="ECO:0000256" key="9">
    <source>
        <dbReference type="HAMAP-Rule" id="MF_00060"/>
    </source>
</evidence>
<evidence type="ECO:0000313" key="12">
    <source>
        <dbReference type="Proteomes" id="UP000484885"/>
    </source>
</evidence>
<evidence type="ECO:0000259" key="10">
    <source>
        <dbReference type="Pfam" id="PF01975"/>
    </source>
</evidence>
<evidence type="ECO:0000256" key="3">
    <source>
        <dbReference type="ARBA" id="ARBA00004496"/>
    </source>
</evidence>
<accession>A0A845UV73</accession>
<dbReference type="RefSeq" id="WP_164210776.1">
    <property type="nucleotide sequence ID" value="NZ_JAAGSC010000039.1"/>
</dbReference>
<evidence type="ECO:0000256" key="7">
    <source>
        <dbReference type="ARBA" id="ARBA00022741"/>
    </source>
</evidence>
<keyword evidence="7 9" id="KW-0547">Nucleotide-binding</keyword>
<keyword evidence="5 9" id="KW-0963">Cytoplasm</keyword>
<dbReference type="SUPFAM" id="SSF64167">
    <property type="entry name" value="SurE-like"/>
    <property type="match status" value="1"/>
</dbReference>
<comment type="similarity">
    <text evidence="4 9">Belongs to the SurE nucleotidase family.</text>
</comment>
<dbReference type="AlphaFoldDB" id="A0A845UV73"/>
<dbReference type="NCBIfam" id="NF001490">
    <property type="entry name" value="PRK00346.1-4"/>
    <property type="match status" value="1"/>
</dbReference>
<dbReference type="EMBL" id="JAAGSC010000039">
    <property type="protein sequence ID" value="NDY95387.1"/>
    <property type="molecule type" value="Genomic_DNA"/>
</dbReference>
<comment type="cofactor">
    <cofactor evidence="9">
        <name>a divalent metal cation</name>
        <dbReference type="ChEBI" id="CHEBI:60240"/>
    </cofactor>
    <text evidence="9">Binds 1 divalent metal cation per subunit.</text>
</comment>
<sequence>MHILISNDDGLYAPGIRLLSGRLGELCDRVTVVAPDRDRSGASNSLTLDQPIRVEHQDDGRYKIYGTPTDCVHLAITGLLETEPDMVVSGINAGANLGDDVLYSGTVAAAMEGRFLGLPAMAVSLVYVPDGPHHYKTAAEAAAILMQRLLSEPLPADTILNVNVPDLPWEEIRGFETTRLGHRHCSGDVIPIEDPRGRPFFWVGPPGSEEDNGPGTDFHAVRNGYVSVTPIHVDLTRYQALEQVSNWIESLNRSNLAEPDRTGT</sequence>
<dbReference type="PANTHER" id="PTHR30457">
    <property type="entry name" value="5'-NUCLEOTIDASE SURE"/>
    <property type="match status" value="1"/>
</dbReference>
<dbReference type="HAMAP" id="MF_00060">
    <property type="entry name" value="SurE"/>
    <property type="match status" value="1"/>
</dbReference>
<dbReference type="Pfam" id="PF01975">
    <property type="entry name" value="SurE"/>
    <property type="match status" value="1"/>
</dbReference>
<keyword evidence="8 9" id="KW-0378">Hydrolase</keyword>
<dbReference type="InterPro" id="IPR002828">
    <property type="entry name" value="SurE-like_Pase/nucleotidase"/>
</dbReference>
<dbReference type="NCBIfam" id="NF001489">
    <property type="entry name" value="PRK00346.1-3"/>
    <property type="match status" value="1"/>
</dbReference>
<comment type="cofactor">
    <cofactor evidence="2">
        <name>Mg(2+)</name>
        <dbReference type="ChEBI" id="CHEBI:18420"/>
    </cofactor>
</comment>
<evidence type="ECO:0000256" key="5">
    <source>
        <dbReference type="ARBA" id="ARBA00022490"/>
    </source>
</evidence>
<feature type="binding site" evidence="9">
    <location>
        <position position="8"/>
    </location>
    <ligand>
        <name>a divalent metal cation</name>
        <dbReference type="ChEBI" id="CHEBI:60240"/>
    </ligand>
</feature>
<feature type="binding site" evidence="9">
    <location>
        <position position="9"/>
    </location>
    <ligand>
        <name>a divalent metal cation</name>
        <dbReference type="ChEBI" id="CHEBI:60240"/>
    </ligand>
</feature>
<dbReference type="GO" id="GO:0005737">
    <property type="term" value="C:cytoplasm"/>
    <property type="evidence" value="ECO:0007669"/>
    <property type="project" value="UniProtKB-SubCell"/>
</dbReference>
<protein>
    <recommendedName>
        <fullName evidence="9">5'-nucleotidase SurE</fullName>
        <ecNumber evidence="9">3.1.3.5</ecNumber>
    </recommendedName>
    <alternativeName>
        <fullName evidence="9">Nucleoside 5'-monophosphate phosphohydrolase</fullName>
    </alternativeName>
</protein>
<dbReference type="EC" id="3.1.3.5" evidence="9"/>
<dbReference type="GO" id="GO:0046872">
    <property type="term" value="F:metal ion binding"/>
    <property type="evidence" value="ECO:0007669"/>
    <property type="project" value="UniProtKB-UniRule"/>
</dbReference>
<organism evidence="11 12">
    <name type="scientific">Wenzhouxiangella limi</name>
    <dbReference type="NCBI Taxonomy" id="2707351"/>
    <lineage>
        <taxon>Bacteria</taxon>
        <taxon>Pseudomonadati</taxon>
        <taxon>Pseudomonadota</taxon>
        <taxon>Gammaproteobacteria</taxon>
        <taxon>Chromatiales</taxon>
        <taxon>Wenzhouxiangellaceae</taxon>
        <taxon>Wenzhouxiangella</taxon>
    </lineage>
</organism>
<dbReference type="InterPro" id="IPR030048">
    <property type="entry name" value="SurE"/>
</dbReference>
<evidence type="ECO:0000313" key="11">
    <source>
        <dbReference type="EMBL" id="NDY95387.1"/>
    </source>
</evidence>
<name>A0A845UV73_9GAMM</name>
<evidence type="ECO:0000256" key="2">
    <source>
        <dbReference type="ARBA" id="ARBA00001946"/>
    </source>
</evidence>
<evidence type="ECO:0000256" key="8">
    <source>
        <dbReference type="ARBA" id="ARBA00022801"/>
    </source>
</evidence>
<feature type="binding site" evidence="9">
    <location>
        <position position="40"/>
    </location>
    <ligand>
        <name>a divalent metal cation</name>
        <dbReference type="ChEBI" id="CHEBI:60240"/>
    </ligand>
</feature>
<evidence type="ECO:0000256" key="1">
    <source>
        <dbReference type="ARBA" id="ARBA00000815"/>
    </source>
</evidence>
<dbReference type="PANTHER" id="PTHR30457:SF12">
    <property type="entry name" value="5'_3'-NUCLEOTIDASE SURE"/>
    <property type="match status" value="1"/>
</dbReference>
<comment type="subcellular location">
    <subcellularLocation>
        <location evidence="3 9">Cytoplasm</location>
    </subcellularLocation>
</comment>
<dbReference type="GO" id="GO:0004309">
    <property type="term" value="F:exopolyphosphatase activity"/>
    <property type="evidence" value="ECO:0007669"/>
    <property type="project" value="TreeGrafter"/>
</dbReference>
<dbReference type="GO" id="GO:0008253">
    <property type="term" value="F:5'-nucleotidase activity"/>
    <property type="evidence" value="ECO:0007669"/>
    <property type="project" value="UniProtKB-UniRule"/>
</dbReference>
<evidence type="ECO:0000256" key="4">
    <source>
        <dbReference type="ARBA" id="ARBA00011062"/>
    </source>
</evidence>
<dbReference type="GO" id="GO:0008254">
    <property type="term" value="F:3'-nucleotidase activity"/>
    <property type="evidence" value="ECO:0007669"/>
    <property type="project" value="TreeGrafter"/>
</dbReference>
<comment type="caution">
    <text evidence="11">The sequence shown here is derived from an EMBL/GenBank/DDBJ whole genome shotgun (WGS) entry which is preliminary data.</text>
</comment>
<feature type="domain" description="Survival protein SurE-like phosphatase/nucleotidase" evidence="10">
    <location>
        <begin position="3"/>
        <end position="185"/>
    </location>
</feature>
<gene>
    <name evidence="9 11" type="primary">surE</name>
    <name evidence="11" type="ORF">G3I74_06580</name>
</gene>
<dbReference type="NCBIfam" id="TIGR00087">
    <property type="entry name" value="surE"/>
    <property type="match status" value="1"/>
</dbReference>